<protein>
    <submittedName>
        <fullName evidence="1">Uncharacterized protein</fullName>
    </submittedName>
</protein>
<proteinExistence type="predicted"/>
<dbReference type="AlphaFoldDB" id="A0A645HBX2"/>
<comment type="caution">
    <text evidence="1">The sequence shown here is derived from an EMBL/GenBank/DDBJ whole genome shotgun (WGS) entry which is preliminary data.</text>
</comment>
<sequence length="129" mass="14996">MSDHDHVGVLALREIDDLLVRNAENHRHGHVGDLVRERFPRLPDARFDRRPGLIHAFFVAGEVGARPQRPRFESGVFRGFHDVQEKEFRIPLPVRVVKGVLHERLADLASVHRNNDMFHAHRLPMMYSE</sequence>
<name>A0A645HBX2_9ZZZZ</name>
<organism evidence="1">
    <name type="scientific">bioreactor metagenome</name>
    <dbReference type="NCBI Taxonomy" id="1076179"/>
    <lineage>
        <taxon>unclassified sequences</taxon>
        <taxon>metagenomes</taxon>
        <taxon>ecological metagenomes</taxon>
    </lineage>
</organism>
<reference evidence="1" key="1">
    <citation type="submission" date="2019-08" db="EMBL/GenBank/DDBJ databases">
        <authorList>
            <person name="Kucharzyk K."/>
            <person name="Murdoch R.W."/>
            <person name="Higgins S."/>
            <person name="Loffler F."/>
        </authorList>
    </citation>
    <scope>NUCLEOTIDE SEQUENCE</scope>
</reference>
<gene>
    <name evidence="1" type="ORF">SDC9_180788</name>
</gene>
<dbReference type="EMBL" id="VSSQ01085738">
    <property type="protein sequence ID" value="MPN33303.1"/>
    <property type="molecule type" value="Genomic_DNA"/>
</dbReference>
<evidence type="ECO:0000313" key="1">
    <source>
        <dbReference type="EMBL" id="MPN33303.1"/>
    </source>
</evidence>
<accession>A0A645HBX2</accession>